<dbReference type="RefSeq" id="WP_093558885.1">
    <property type="nucleotide sequence ID" value="NZ_FPBO01000034.1"/>
</dbReference>
<proteinExistence type="predicted"/>
<reference evidence="2" key="1">
    <citation type="submission" date="2016-10" db="EMBL/GenBank/DDBJ databases">
        <authorList>
            <person name="Varghese N."/>
            <person name="Submissions S."/>
        </authorList>
    </citation>
    <scope>NUCLEOTIDE SEQUENCE [LARGE SCALE GENOMIC DNA]</scope>
    <source>
        <strain evidence="2">CGMCC 1.11014</strain>
    </source>
</reference>
<dbReference type="AlphaFoldDB" id="A0A1I7LPS4"/>
<gene>
    <name evidence="1" type="ORF">SAMN05216552_103483</name>
</gene>
<dbReference type="STRING" id="1035707.SAMN05216552_103483"/>
<evidence type="ECO:0000313" key="1">
    <source>
        <dbReference type="EMBL" id="SFV11711.1"/>
    </source>
</evidence>
<sequence length="109" mass="11278">MFTPRTQRARAVLATALAAALLFASGLGLLHRIAHGWNGEPANAAKAAKAVTHSCAAFDAATLADRLPASILHTAVCRQRVPVAPAAALFDPLLTRAAYFAARAPPSPL</sequence>
<dbReference type="Proteomes" id="UP000199391">
    <property type="component" value="Unassembled WGS sequence"/>
</dbReference>
<accession>A0A1I7LPS4</accession>
<dbReference type="EMBL" id="FPBO01000034">
    <property type="protein sequence ID" value="SFV11711.1"/>
    <property type="molecule type" value="Genomic_DNA"/>
</dbReference>
<keyword evidence="2" id="KW-1185">Reference proteome</keyword>
<name>A0A1I7LPS4_9BURK</name>
<organism evidence="1 2">
    <name type="scientific">Pseudoduganella namucuonensis</name>
    <dbReference type="NCBI Taxonomy" id="1035707"/>
    <lineage>
        <taxon>Bacteria</taxon>
        <taxon>Pseudomonadati</taxon>
        <taxon>Pseudomonadota</taxon>
        <taxon>Betaproteobacteria</taxon>
        <taxon>Burkholderiales</taxon>
        <taxon>Oxalobacteraceae</taxon>
        <taxon>Telluria group</taxon>
        <taxon>Pseudoduganella</taxon>
    </lineage>
</organism>
<evidence type="ECO:0000313" key="2">
    <source>
        <dbReference type="Proteomes" id="UP000199391"/>
    </source>
</evidence>
<protein>
    <submittedName>
        <fullName evidence="1">Uncharacterized protein</fullName>
    </submittedName>
</protein>